<comment type="function">
    <text evidence="7">Catalyzes the release of premature peptidyl moieties from peptidyl-tRNA molecules trapped in stalled 50S ribosomal subunits, and thus maintains levels of free tRNAs and 50S ribosomes.</text>
</comment>
<dbReference type="InterPro" id="IPR036416">
    <property type="entry name" value="Pept_tRNA_hydro_sf"/>
</dbReference>
<proteinExistence type="inferred from homology"/>
<feature type="binding site" evidence="7">
    <location>
        <position position="17"/>
    </location>
    <ligand>
        <name>tRNA</name>
        <dbReference type="ChEBI" id="CHEBI:17843"/>
    </ligand>
</feature>
<evidence type="ECO:0000313" key="12">
    <source>
        <dbReference type="Proteomes" id="UP000253782"/>
    </source>
</evidence>
<evidence type="ECO:0000256" key="8">
    <source>
        <dbReference type="RuleBase" id="RU000673"/>
    </source>
</evidence>
<keyword evidence="7" id="KW-0963">Cytoplasm</keyword>
<dbReference type="EC" id="3.1.1.29" evidence="1 7"/>
<dbReference type="GO" id="GO:0006515">
    <property type="term" value="P:protein quality control for misfolded or incompletely synthesized proteins"/>
    <property type="evidence" value="ECO:0007669"/>
    <property type="project" value="UniProtKB-UniRule"/>
</dbReference>
<feature type="binding site" evidence="7">
    <location>
        <position position="70"/>
    </location>
    <ligand>
        <name>tRNA</name>
        <dbReference type="ChEBI" id="CHEBI:17843"/>
    </ligand>
</feature>
<dbReference type="EMBL" id="QQAH01000009">
    <property type="protein sequence ID" value="RDD81576.1"/>
    <property type="molecule type" value="Genomic_DNA"/>
</dbReference>
<dbReference type="Gene3D" id="3.40.50.1470">
    <property type="entry name" value="Peptidyl-tRNA hydrolase"/>
    <property type="match status" value="1"/>
</dbReference>
<dbReference type="GO" id="GO:0005737">
    <property type="term" value="C:cytoplasm"/>
    <property type="evidence" value="ECO:0007669"/>
    <property type="project" value="UniProtKB-SubCell"/>
</dbReference>
<organism evidence="11 12">
    <name type="scientific">Dyella tabacisoli</name>
    <dbReference type="NCBI Taxonomy" id="2282381"/>
    <lineage>
        <taxon>Bacteria</taxon>
        <taxon>Pseudomonadati</taxon>
        <taxon>Pseudomonadota</taxon>
        <taxon>Gammaproteobacteria</taxon>
        <taxon>Lysobacterales</taxon>
        <taxon>Rhodanobacteraceae</taxon>
        <taxon>Dyella</taxon>
    </lineage>
</organism>
<feature type="binding site" evidence="7">
    <location>
        <position position="116"/>
    </location>
    <ligand>
        <name>tRNA</name>
        <dbReference type="ChEBI" id="CHEBI:17843"/>
    </ligand>
</feature>
<comment type="similarity">
    <text evidence="5 7 9">Belongs to the PTH family.</text>
</comment>
<keyword evidence="3 7" id="KW-0378">Hydrolase</keyword>
<feature type="region of interest" description="Disordered" evidence="10">
    <location>
        <begin position="186"/>
        <end position="206"/>
    </location>
</feature>
<feature type="site" description="Stabilizes the basic form of H active site to accept a proton" evidence="7">
    <location>
        <position position="95"/>
    </location>
</feature>
<evidence type="ECO:0000256" key="3">
    <source>
        <dbReference type="ARBA" id="ARBA00022801"/>
    </source>
</evidence>
<comment type="catalytic activity">
    <reaction evidence="7 8">
        <text>an N-acyl-L-alpha-aminoacyl-tRNA + H2O = an N-acyl-L-amino acid + a tRNA + H(+)</text>
        <dbReference type="Rhea" id="RHEA:54448"/>
        <dbReference type="Rhea" id="RHEA-COMP:10123"/>
        <dbReference type="Rhea" id="RHEA-COMP:13883"/>
        <dbReference type="ChEBI" id="CHEBI:15377"/>
        <dbReference type="ChEBI" id="CHEBI:15378"/>
        <dbReference type="ChEBI" id="CHEBI:59874"/>
        <dbReference type="ChEBI" id="CHEBI:78442"/>
        <dbReference type="ChEBI" id="CHEBI:138191"/>
        <dbReference type="EC" id="3.1.1.29"/>
    </reaction>
</comment>
<accession>A0A369ULW0</accession>
<keyword evidence="12" id="KW-1185">Reference proteome</keyword>
<evidence type="ECO:0000256" key="7">
    <source>
        <dbReference type="HAMAP-Rule" id="MF_00083"/>
    </source>
</evidence>
<name>A0A369ULW0_9GAMM</name>
<evidence type="ECO:0000256" key="9">
    <source>
        <dbReference type="RuleBase" id="RU004320"/>
    </source>
</evidence>
<keyword evidence="2 7" id="KW-0820">tRNA-binding</keyword>
<dbReference type="RefSeq" id="WP_114845447.1">
    <property type="nucleotide sequence ID" value="NZ_JBHSPE010000005.1"/>
</dbReference>
<comment type="subunit">
    <text evidence="7">Monomer.</text>
</comment>
<dbReference type="GO" id="GO:0004045">
    <property type="term" value="F:peptidyl-tRNA hydrolase activity"/>
    <property type="evidence" value="ECO:0007669"/>
    <property type="project" value="UniProtKB-UniRule"/>
</dbReference>
<comment type="function">
    <text evidence="7">Hydrolyzes ribosome-free peptidyl-tRNAs (with 1 or more amino acids incorporated), which drop off the ribosome during protein synthesis, or as a result of ribosome stalling.</text>
</comment>
<dbReference type="CDD" id="cd00462">
    <property type="entry name" value="PTH"/>
    <property type="match status" value="1"/>
</dbReference>
<comment type="subcellular location">
    <subcellularLocation>
        <location evidence="7">Cytoplasm</location>
    </subcellularLocation>
</comment>
<evidence type="ECO:0000256" key="5">
    <source>
        <dbReference type="ARBA" id="ARBA00038063"/>
    </source>
</evidence>
<dbReference type="OrthoDB" id="9800507at2"/>
<feature type="binding site" evidence="7">
    <location>
        <position position="68"/>
    </location>
    <ligand>
        <name>tRNA</name>
        <dbReference type="ChEBI" id="CHEBI:17843"/>
    </ligand>
</feature>
<dbReference type="PROSITE" id="PS01195">
    <property type="entry name" value="PEPT_TRNA_HYDROL_1"/>
    <property type="match status" value="1"/>
</dbReference>
<feature type="site" description="Discriminates between blocked and unblocked aminoacyl-tRNA" evidence="7">
    <location>
        <position position="12"/>
    </location>
</feature>
<evidence type="ECO:0000256" key="2">
    <source>
        <dbReference type="ARBA" id="ARBA00022555"/>
    </source>
</evidence>
<dbReference type="InterPro" id="IPR018171">
    <property type="entry name" value="Pept_tRNA_hydro_CS"/>
</dbReference>
<dbReference type="Pfam" id="PF01195">
    <property type="entry name" value="Pept_tRNA_hydro"/>
    <property type="match status" value="1"/>
</dbReference>
<protein>
    <recommendedName>
        <fullName evidence="6 7">Peptidyl-tRNA hydrolase</fullName>
        <shortName evidence="7">Pth</shortName>
        <ecNumber evidence="1 7">3.1.1.29</ecNumber>
    </recommendedName>
</protein>
<evidence type="ECO:0000313" key="11">
    <source>
        <dbReference type="EMBL" id="RDD81576.1"/>
    </source>
</evidence>
<dbReference type="FunFam" id="3.40.50.1470:FF:000001">
    <property type="entry name" value="Peptidyl-tRNA hydrolase"/>
    <property type="match status" value="1"/>
</dbReference>
<gene>
    <name evidence="7" type="primary">pth</name>
    <name evidence="11" type="ORF">DVJ77_10395</name>
</gene>
<dbReference type="SUPFAM" id="SSF53178">
    <property type="entry name" value="Peptidyl-tRNA hydrolase-like"/>
    <property type="match status" value="1"/>
</dbReference>
<dbReference type="NCBIfam" id="TIGR00447">
    <property type="entry name" value="pth"/>
    <property type="match status" value="1"/>
</dbReference>
<keyword evidence="4 7" id="KW-0694">RNA-binding</keyword>
<evidence type="ECO:0000256" key="1">
    <source>
        <dbReference type="ARBA" id="ARBA00013260"/>
    </source>
</evidence>
<dbReference type="InterPro" id="IPR001328">
    <property type="entry name" value="Pept_tRNA_hydro"/>
</dbReference>
<sequence>MAGLRLIVGLGNPGTEYLRTRHNAGFWFVDALAMRQGERFGFDGKLHGETCKLRIGSESVWLLKPSTFMNKSGIAVASALRYYKIEPEECLVAHDELDLDAGTVRLKFDGGHGGQNGLRDIVTHLGHAKFHRLRVGIGHPGHRDQVTPWVLGRPSAKDEDAIFDGINRALNILPLAVDGQFDKAMQQLHTPGTGNGEQGAGKKAPG</sequence>
<evidence type="ECO:0000256" key="10">
    <source>
        <dbReference type="SAM" id="MobiDB-lite"/>
    </source>
</evidence>
<comment type="caution">
    <text evidence="11">The sequence shown here is derived from an EMBL/GenBank/DDBJ whole genome shotgun (WGS) entry which is preliminary data.</text>
</comment>
<evidence type="ECO:0000256" key="4">
    <source>
        <dbReference type="ARBA" id="ARBA00022884"/>
    </source>
</evidence>
<dbReference type="GO" id="GO:0072344">
    <property type="term" value="P:rescue of stalled ribosome"/>
    <property type="evidence" value="ECO:0007669"/>
    <property type="project" value="UniProtKB-UniRule"/>
</dbReference>
<dbReference type="AlphaFoldDB" id="A0A369ULW0"/>
<reference evidence="11 12" key="1">
    <citation type="submission" date="2018-07" db="EMBL/GenBank/DDBJ databases">
        <title>Dyella tabacisoli L4-6T, whole genome shotgun sequence.</title>
        <authorList>
            <person name="Zhou X.-K."/>
            <person name="Li W.-J."/>
            <person name="Duan Y.-Q."/>
        </authorList>
    </citation>
    <scope>NUCLEOTIDE SEQUENCE [LARGE SCALE GENOMIC DNA]</scope>
    <source>
        <strain evidence="11 12">L4-6</strain>
    </source>
</reference>
<feature type="active site" description="Proton acceptor" evidence="7">
    <location>
        <position position="22"/>
    </location>
</feature>
<dbReference type="PANTHER" id="PTHR17224:SF1">
    <property type="entry name" value="PEPTIDYL-TRNA HYDROLASE"/>
    <property type="match status" value="1"/>
</dbReference>
<evidence type="ECO:0000256" key="6">
    <source>
        <dbReference type="ARBA" id="ARBA00050038"/>
    </source>
</evidence>
<dbReference type="PANTHER" id="PTHR17224">
    <property type="entry name" value="PEPTIDYL-TRNA HYDROLASE"/>
    <property type="match status" value="1"/>
</dbReference>
<dbReference type="Proteomes" id="UP000253782">
    <property type="component" value="Unassembled WGS sequence"/>
</dbReference>
<dbReference type="HAMAP" id="MF_00083">
    <property type="entry name" value="Pept_tRNA_hydro_bact"/>
    <property type="match status" value="1"/>
</dbReference>
<dbReference type="GO" id="GO:0000049">
    <property type="term" value="F:tRNA binding"/>
    <property type="evidence" value="ECO:0007669"/>
    <property type="project" value="UniProtKB-UniRule"/>
</dbReference>